<organism evidence="1 2">
    <name type="scientific">Entomophthora muscae</name>
    <dbReference type="NCBI Taxonomy" id="34485"/>
    <lineage>
        <taxon>Eukaryota</taxon>
        <taxon>Fungi</taxon>
        <taxon>Fungi incertae sedis</taxon>
        <taxon>Zoopagomycota</taxon>
        <taxon>Entomophthoromycotina</taxon>
        <taxon>Entomophthoromycetes</taxon>
        <taxon>Entomophthorales</taxon>
        <taxon>Entomophthoraceae</taxon>
        <taxon>Entomophthora</taxon>
    </lineage>
</organism>
<name>A0ACC2UE17_9FUNG</name>
<evidence type="ECO:0000313" key="2">
    <source>
        <dbReference type="Proteomes" id="UP001165960"/>
    </source>
</evidence>
<protein>
    <submittedName>
        <fullName evidence="1">Chitinase 2</fullName>
        <ecNumber evidence="1">3.2.1.14</ecNumber>
    </submittedName>
</protein>
<keyword evidence="1" id="KW-0378">Hydrolase</keyword>
<evidence type="ECO:0000313" key="1">
    <source>
        <dbReference type="EMBL" id="KAJ9085063.1"/>
    </source>
</evidence>
<sequence>MKIFFVAVVGFVAGNLDLPKSNVVVYWGQNSYGVSHLDAIQDWEKPLAHFCKDPSIDVINISFLNNLNDATGQPLEINLSKHCGSVFPGTNILNCPDISNDIKECQSQNKTVLLSIGGANANTAFYSVENAIKAALQTWDMFLGGTHDHRPFGTAILDGIDLDIEGGSQAFYSDFLEMLRKLFSASGRKYFVTAAPQCEFPDRNLQQIMDSAYIDAVFIQFYNNHCGVHNYHNKASWNWGAWKDWASKKPNNSNVKLFLGVPASQSAASFGYIPPTQVLTILADISKSPRFGGVMLWDASQNQNNPIQGKAFSQHIQDSLTPHHPASKTTHQEYSNLFSKPTLLAQEASSQMISPTCTYLLHCFICSNQTSLFRLSQCRNCAVLAELQRKNI</sequence>
<comment type="caution">
    <text evidence="1">The sequence shown here is derived from an EMBL/GenBank/DDBJ whole genome shotgun (WGS) entry which is preliminary data.</text>
</comment>
<reference evidence="1" key="1">
    <citation type="submission" date="2022-04" db="EMBL/GenBank/DDBJ databases">
        <title>Genome of the entomopathogenic fungus Entomophthora muscae.</title>
        <authorList>
            <person name="Elya C."/>
            <person name="Lovett B.R."/>
            <person name="Lee E."/>
            <person name="Macias A.M."/>
            <person name="Hajek A.E."/>
            <person name="De Bivort B.L."/>
            <person name="Kasson M.T."/>
            <person name="De Fine Licht H.H."/>
            <person name="Stajich J.E."/>
        </authorList>
    </citation>
    <scope>NUCLEOTIDE SEQUENCE</scope>
    <source>
        <strain evidence="1">Berkeley</strain>
    </source>
</reference>
<accession>A0ACC2UE17</accession>
<dbReference type="EMBL" id="QTSX02000783">
    <property type="protein sequence ID" value="KAJ9085063.1"/>
    <property type="molecule type" value="Genomic_DNA"/>
</dbReference>
<proteinExistence type="predicted"/>
<keyword evidence="1" id="KW-0326">Glycosidase</keyword>
<dbReference type="Proteomes" id="UP001165960">
    <property type="component" value="Unassembled WGS sequence"/>
</dbReference>
<keyword evidence="2" id="KW-1185">Reference proteome</keyword>
<gene>
    <name evidence="1" type="primary">CHT2_7</name>
    <name evidence="1" type="ORF">DSO57_1017422</name>
</gene>
<dbReference type="EC" id="3.2.1.14" evidence="1"/>